<sequence length="180" mass="20337">MDKVTLIIPLVVGILIFRQFIPKEVKQFDLIGLPILGLIKTYSGLPKTLDVVIIAELICLLILAAVIGYFQAKKTKVVYHNGKLSTIGGVQYIIGWLVLLIGRIIILFLFNFTVFKEALYLGKGHLKDEIILLVSNSGDWLIWSTIAASSILYSLTLYKDHPEIKEFIHTQVKQKRQDID</sequence>
<evidence type="ECO:0000256" key="1">
    <source>
        <dbReference type="SAM" id="Phobius"/>
    </source>
</evidence>
<proteinExistence type="predicted"/>
<feature type="transmembrane region" description="Helical" evidence="1">
    <location>
        <begin position="140"/>
        <end position="158"/>
    </location>
</feature>
<dbReference type="EMBL" id="CP066701">
    <property type="protein sequence ID" value="QQX24841.1"/>
    <property type="molecule type" value="Genomic_DNA"/>
</dbReference>
<keyword evidence="1" id="KW-0812">Transmembrane</keyword>
<evidence type="ECO:0000313" key="3">
    <source>
        <dbReference type="Proteomes" id="UP000595512"/>
    </source>
</evidence>
<dbReference type="Proteomes" id="UP000595512">
    <property type="component" value="Chromosome"/>
</dbReference>
<protein>
    <submittedName>
        <fullName evidence="2">Uncharacterized protein</fullName>
    </submittedName>
</protein>
<dbReference type="KEGG" id="hspo:JGZ69_19200"/>
<gene>
    <name evidence="2" type="ORF">JGZ69_19200</name>
</gene>
<keyword evidence="1" id="KW-0472">Membrane</keyword>
<accession>A0AB37HA70</accession>
<evidence type="ECO:0000313" key="2">
    <source>
        <dbReference type="EMBL" id="QQX24841.1"/>
    </source>
</evidence>
<reference evidence="2 3" key="1">
    <citation type="submission" date="2020-12" db="EMBL/GenBank/DDBJ databases">
        <title>Taxonomic evaluation of the Bacillus sporothermodurans group of bacteria based on whole genome sequences.</title>
        <authorList>
            <person name="Fiedler G."/>
            <person name="Herbstmann A.-D."/>
            <person name="Doll E."/>
            <person name="Wenning M."/>
            <person name="Brinks E."/>
            <person name="Kabisch J."/>
            <person name="Breitenwieser F."/>
            <person name="Lappann M."/>
            <person name="Boehnlein C."/>
            <person name="Franz C."/>
        </authorList>
    </citation>
    <scope>NUCLEOTIDE SEQUENCE [LARGE SCALE GENOMIC DNA]</scope>
    <source>
        <strain evidence="2 3">DSM 10599</strain>
    </source>
</reference>
<dbReference type="RefSeq" id="WP_107919797.1">
    <property type="nucleotide sequence ID" value="NZ_CP066701.1"/>
</dbReference>
<keyword evidence="1" id="KW-1133">Transmembrane helix</keyword>
<feature type="transmembrane region" description="Helical" evidence="1">
    <location>
        <begin position="93"/>
        <end position="115"/>
    </location>
</feature>
<organism evidence="2 3">
    <name type="scientific">Heyndrickxia sporothermodurans</name>
    <dbReference type="NCBI Taxonomy" id="46224"/>
    <lineage>
        <taxon>Bacteria</taxon>
        <taxon>Bacillati</taxon>
        <taxon>Bacillota</taxon>
        <taxon>Bacilli</taxon>
        <taxon>Bacillales</taxon>
        <taxon>Bacillaceae</taxon>
        <taxon>Heyndrickxia</taxon>
    </lineage>
</organism>
<feature type="transmembrane region" description="Helical" evidence="1">
    <location>
        <begin position="6"/>
        <end position="21"/>
    </location>
</feature>
<feature type="transmembrane region" description="Helical" evidence="1">
    <location>
        <begin position="51"/>
        <end position="72"/>
    </location>
</feature>
<name>A0AB37HA70_9BACI</name>
<dbReference type="AlphaFoldDB" id="A0AB37HA70"/>